<dbReference type="EMBL" id="FNJB01000003">
    <property type="protein sequence ID" value="SDO53493.1"/>
    <property type="molecule type" value="Genomic_DNA"/>
</dbReference>
<evidence type="ECO:0000313" key="2">
    <source>
        <dbReference type="Proteomes" id="UP000199651"/>
    </source>
</evidence>
<dbReference type="OrthoDB" id="95751at2"/>
<keyword evidence="2" id="KW-1185">Reference proteome</keyword>
<evidence type="ECO:0000313" key="1">
    <source>
        <dbReference type="EMBL" id="SDO53493.1"/>
    </source>
</evidence>
<dbReference type="STRING" id="504798.SAMN05421871_102624"/>
<accession>A0A1H0KCB2</accession>
<reference evidence="2" key="1">
    <citation type="submission" date="2016-10" db="EMBL/GenBank/DDBJ databases">
        <authorList>
            <person name="Varghese N."/>
            <person name="Submissions S."/>
        </authorList>
    </citation>
    <scope>NUCLEOTIDE SEQUENCE [LARGE SCALE GENOMIC DNA]</scope>
    <source>
        <strain evidence="2">IBRC-M 10655</strain>
    </source>
</reference>
<gene>
    <name evidence="1" type="ORF">SAMN05192558_103425</name>
</gene>
<evidence type="ECO:0008006" key="3">
    <source>
        <dbReference type="Google" id="ProtNLM"/>
    </source>
</evidence>
<protein>
    <recommendedName>
        <fullName evidence="3">DUF2695 domain-containing protein</fullName>
    </recommendedName>
</protein>
<dbReference type="InterPro" id="IPR024248">
    <property type="entry name" value="DUF2695"/>
</dbReference>
<dbReference type="Pfam" id="PF10905">
    <property type="entry name" value="DUF2695"/>
    <property type="match status" value="1"/>
</dbReference>
<proteinExistence type="predicted"/>
<name>A0A1H0KCB2_9PSEU</name>
<sequence length="90" mass="10187">MDKAARKAILRELREQERARWWATLGLTSAQLDALHEHILANLIDCCSGELELSEQWANQVGVDWSRLEQALMELGGYCDCEVEANVCPD</sequence>
<organism evidence="1 2">
    <name type="scientific">Actinokineospora alba</name>
    <dbReference type="NCBI Taxonomy" id="504798"/>
    <lineage>
        <taxon>Bacteria</taxon>
        <taxon>Bacillati</taxon>
        <taxon>Actinomycetota</taxon>
        <taxon>Actinomycetes</taxon>
        <taxon>Pseudonocardiales</taxon>
        <taxon>Pseudonocardiaceae</taxon>
        <taxon>Actinokineospora</taxon>
    </lineage>
</organism>
<dbReference type="AlphaFoldDB" id="A0A1H0KCB2"/>
<dbReference type="Proteomes" id="UP000199651">
    <property type="component" value="Unassembled WGS sequence"/>
</dbReference>
<dbReference type="RefSeq" id="WP_091372468.1">
    <property type="nucleotide sequence ID" value="NZ_FNDV01000002.1"/>
</dbReference>